<keyword evidence="3" id="KW-0804">Transcription</keyword>
<name>A0A934T097_9BURK</name>
<dbReference type="PROSITE" id="PS01124">
    <property type="entry name" value="HTH_ARAC_FAMILY_2"/>
    <property type="match status" value="1"/>
</dbReference>
<evidence type="ECO:0000313" key="5">
    <source>
        <dbReference type="EMBL" id="MBK4738605.1"/>
    </source>
</evidence>
<dbReference type="InterPro" id="IPR009057">
    <property type="entry name" value="Homeodomain-like_sf"/>
</dbReference>
<comment type="caution">
    <text evidence="5">The sequence shown here is derived from an EMBL/GenBank/DDBJ whole genome shotgun (WGS) entry which is preliminary data.</text>
</comment>
<gene>
    <name evidence="5" type="ORF">JJB74_28650</name>
</gene>
<dbReference type="Proteomes" id="UP000622890">
    <property type="component" value="Unassembled WGS sequence"/>
</dbReference>
<evidence type="ECO:0000256" key="2">
    <source>
        <dbReference type="ARBA" id="ARBA00023125"/>
    </source>
</evidence>
<feature type="domain" description="HTH araC/xylS-type" evidence="4">
    <location>
        <begin position="167"/>
        <end position="264"/>
    </location>
</feature>
<organism evidence="5 6">
    <name type="scientific">Noviherbaspirillum pedocola</name>
    <dbReference type="NCBI Taxonomy" id="2801341"/>
    <lineage>
        <taxon>Bacteria</taxon>
        <taxon>Pseudomonadati</taxon>
        <taxon>Pseudomonadota</taxon>
        <taxon>Betaproteobacteria</taxon>
        <taxon>Burkholderiales</taxon>
        <taxon>Oxalobacteraceae</taxon>
        <taxon>Noviherbaspirillum</taxon>
    </lineage>
</organism>
<dbReference type="GO" id="GO:0043565">
    <property type="term" value="F:sequence-specific DNA binding"/>
    <property type="evidence" value="ECO:0007669"/>
    <property type="project" value="InterPro"/>
</dbReference>
<dbReference type="SMART" id="SM00342">
    <property type="entry name" value="HTH_ARAC"/>
    <property type="match status" value="1"/>
</dbReference>
<accession>A0A934T097</accession>
<evidence type="ECO:0000259" key="4">
    <source>
        <dbReference type="PROSITE" id="PS01124"/>
    </source>
</evidence>
<dbReference type="InterPro" id="IPR050204">
    <property type="entry name" value="AraC_XylS_family_regulators"/>
</dbReference>
<dbReference type="GO" id="GO:0003700">
    <property type="term" value="F:DNA-binding transcription factor activity"/>
    <property type="evidence" value="ECO:0007669"/>
    <property type="project" value="InterPro"/>
</dbReference>
<dbReference type="InterPro" id="IPR018060">
    <property type="entry name" value="HTH_AraC"/>
</dbReference>
<dbReference type="EMBL" id="JAEPBG010000023">
    <property type="protein sequence ID" value="MBK4738605.1"/>
    <property type="molecule type" value="Genomic_DNA"/>
</dbReference>
<protein>
    <submittedName>
        <fullName evidence="5">Helix-turn-helix transcriptional regulator</fullName>
    </submittedName>
</protein>
<dbReference type="PANTHER" id="PTHR46796:SF14">
    <property type="entry name" value="TRANSCRIPTIONAL REGULATORY PROTEIN"/>
    <property type="match status" value="1"/>
</dbReference>
<keyword evidence="1" id="KW-0805">Transcription regulation</keyword>
<proteinExistence type="predicted"/>
<sequence length="265" mass="28828">MDITLWFASPQISVFEYRCSASSTDKPFTEYHEQHSLSLVRRGSFGLRSRGTRQELVPGATMIGCTGDEHCCVHNHHDCGDQCISLKLSPAFVSETALRASVWRLGAVPPLCALMLLGEQIHAAATGRIGLAVDELAHVFANRFARLISCYTPSAPGVGAQDERRAVKAAMWIAANAGQNITLDSAAAQANLSPYHFLRMFQRVLGVSPHQYLLRCRLQEAARLLNDGCSVTDAAYGAGFADLSNFSRTFHRAAGVTPGVFRRCS</sequence>
<dbReference type="AlphaFoldDB" id="A0A934T097"/>
<dbReference type="RefSeq" id="WP_200597973.1">
    <property type="nucleotide sequence ID" value="NZ_JAEPBG010000023.1"/>
</dbReference>
<dbReference type="Gene3D" id="1.10.10.60">
    <property type="entry name" value="Homeodomain-like"/>
    <property type="match status" value="2"/>
</dbReference>
<dbReference type="Pfam" id="PF12833">
    <property type="entry name" value="HTH_18"/>
    <property type="match status" value="1"/>
</dbReference>
<keyword evidence="2" id="KW-0238">DNA-binding</keyword>
<dbReference type="SUPFAM" id="SSF46689">
    <property type="entry name" value="Homeodomain-like"/>
    <property type="match status" value="2"/>
</dbReference>
<keyword evidence="6" id="KW-1185">Reference proteome</keyword>
<evidence type="ECO:0000313" key="6">
    <source>
        <dbReference type="Proteomes" id="UP000622890"/>
    </source>
</evidence>
<reference evidence="5" key="1">
    <citation type="submission" date="2021-01" db="EMBL/GenBank/DDBJ databases">
        <title>Genome sequence of strain Noviherbaspirillum sp. DKR-6.</title>
        <authorList>
            <person name="Chaudhary D.K."/>
        </authorList>
    </citation>
    <scope>NUCLEOTIDE SEQUENCE</scope>
    <source>
        <strain evidence="5">DKR-6</strain>
    </source>
</reference>
<dbReference type="PANTHER" id="PTHR46796">
    <property type="entry name" value="HTH-TYPE TRANSCRIPTIONAL ACTIVATOR RHAS-RELATED"/>
    <property type="match status" value="1"/>
</dbReference>
<evidence type="ECO:0000256" key="1">
    <source>
        <dbReference type="ARBA" id="ARBA00023015"/>
    </source>
</evidence>
<evidence type="ECO:0000256" key="3">
    <source>
        <dbReference type="ARBA" id="ARBA00023163"/>
    </source>
</evidence>